<accession>A0A2T3W5W8</accession>
<gene>
    <name evidence="1" type="ORF">C8263_13185</name>
</gene>
<dbReference type="InterPro" id="IPR029074">
    <property type="entry name" value="Imm49"/>
</dbReference>
<proteinExistence type="predicted"/>
<reference evidence="1 2" key="1">
    <citation type="submission" date="2018-03" db="EMBL/GenBank/DDBJ databases">
        <title>Draft genome of Deinococcus sp. OD32.</title>
        <authorList>
            <person name="Wang X.-P."/>
            <person name="Du Z.-J."/>
        </authorList>
    </citation>
    <scope>NUCLEOTIDE SEQUENCE [LARGE SCALE GENOMIC DNA]</scope>
    <source>
        <strain evidence="1 2">OD32</strain>
    </source>
</reference>
<organism evidence="1 2">
    <name type="scientific">Deinococcus arcticus</name>
    <dbReference type="NCBI Taxonomy" id="2136176"/>
    <lineage>
        <taxon>Bacteria</taxon>
        <taxon>Thermotogati</taxon>
        <taxon>Deinococcota</taxon>
        <taxon>Deinococci</taxon>
        <taxon>Deinococcales</taxon>
        <taxon>Deinococcaceae</taxon>
        <taxon>Deinococcus</taxon>
    </lineage>
</organism>
<dbReference type="EMBL" id="PYSV01000013">
    <property type="protein sequence ID" value="PTA67262.1"/>
    <property type="molecule type" value="Genomic_DNA"/>
</dbReference>
<evidence type="ECO:0000313" key="2">
    <source>
        <dbReference type="Proteomes" id="UP000240317"/>
    </source>
</evidence>
<evidence type="ECO:0000313" key="1">
    <source>
        <dbReference type="EMBL" id="PTA67262.1"/>
    </source>
</evidence>
<keyword evidence="2" id="KW-1185">Reference proteome</keyword>
<protein>
    <submittedName>
        <fullName evidence="1">Uncharacterized protein</fullName>
    </submittedName>
</protein>
<sequence length="284" mass="31470">MSHVLAEEYVFETLEEDIAWYRQSVHGSLARAQEPGHDLNWLATKAYHLATLLVLAGRASDPECGDMMWLAGNAEAYALYLALFPKGAKELEVLIPRPPGDVMSIGRTTTGPTSSSSPGHWLKAFYLTLLWEEPFLKEEVLMRSFTSTFAASSTRAPAYRTLQVQAAQAMYTRSPDAITKILAAFDAMQAPGLDPEDQTFSVEVAQCEAGMMARLVSGDEAGFNEEVRLALERHVKYYRQDEEFRNRPVAWVCLPALGLCALARRRGLNVSVQSPLLPLELISS</sequence>
<name>A0A2T3W5W8_9DEIO</name>
<comment type="caution">
    <text evidence="1">The sequence shown here is derived from an EMBL/GenBank/DDBJ whole genome shotgun (WGS) entry which is preliminary data.</text>
</comment>
<dbReference type="AlphaFoldDB" id="A0A2T3W5W8"/>
<dbReference type="Proteomes" id="UP000240317">
    <property type="component" value="Unassembled WGS sequence"/>
</dbReference>
<dbReference type="Pfam" id="PF15575">
    <property type="entry name" value="Imm49"/>
    <property type="match status" value="1"/>
</dbReference>